<evidence type="ECO:0000259" key="2">
    <source>
        <dbReference type="Pfam" id="PF03959"/>
    </source>
</evidence>
<keyword evidence="1 3" id="KW-0378">Hydrolase</keyword>
<dbReference type="Proteomes" id="UP001174934">
    <property type="component" value="Unassembled WGS sequence"/>
</dbReference>
<dbReference type="SUPFAM" id="SSF53474">
    <property type="entry name" value="alpha/beta-Hydrolases"/>
    <property type="match status" value="1"/>
</dbReference>
<dbReference type="GO" id="GO:0005737">
    <property type="term" value="C:cytoplasm"/>
    <property type="evidence" value="ECO:0007669"/>
    <property type="project" value="TreeGrafter"/>
</dbReference>
<comment type="caution">
    <text evidence="3">The sequence shown here is derived from an EMBL/GenBank/DDBJ whole genome shotgun (WGS) entry which is preliminary data.</text>
</comment>
<dbReference type="PANTHER" id="PTHR48070:SF7">
    <property type="entry name" value="SERINE HYDROLASE FSH DOMAIN-CONTAINING PROTEIN-RELATED"/>
    <property type="match status" value="1"/>
</dbReference>
<dbReference type="EMBL" id="JAULSR010000001">
    <property type="protein sequence ID" value="KAK0636630.1"/>
    <property type="molecule type" value="Genomic_DNA"/>
</dbReference>
<sequence>MAKVRILCLHGMGTNSKIFQEQTALLRSMLPSNYIFTFIEAAEPCTPPAEIAQFFPPPSYSPYLCWYKSPSTLKVALAHQRILAALGAGEPRTRRPYDVILGFSMGASIAASLLLHHRIDHGPDAPPLVKAAVFFASPLPFARCLEWGRAADLADELVPKDEYFLQPEVDDDGEEEEEVVPCAVHERCRRSRVKGVEANPDGRVYYQMFHPSVDEVRIGIPTAHVYGRMDPWRPHSRDLAGLCDGRTARVFEHDGGHEIPGHVVEEICDVIESTVNEWVR</sequence>
<feature type="domain" description="Serine hydrolase" evidence="2">
    <location>
        <begin position="3"/>
        <end position="260"/>
    </location>
</feature>
<name>A0AA39XP84_9PEZI</name>
<dbReference type="GO" id="GO:0019748">
    <property type="term" value="P:secondary metabolic process"/>
    <property type="evidence" value="ECO:0007669"/>
    <property type="project" value="TreeGrafter"/>
</dbReference>
<evidence type="ECO:0000313" key="3">
    <source>
        <dbReference type="EMBL" id="KAK0636630.1"/>
    </source>
</evidence>
<dbReference type="AlphaFoldDB" id="A0AA39XP84"/>
<dbReference type="InterPro" id="IPR005645">
    <property type="entry name" value="FSH-like_dom"/>
</dbReference>
<dbReference type="Pfam" id="PF03959">
    <property type="entry name" value="FSH1"/>
    <property type="match status" value="1"/>
</dbReference>
<proteinExistence type="predicted"/>
<dbReference type="GO" id="GO:0016787">
    <property type="term" value="F:hydrolase activity"/>
    <property type="evidence" value="ECO:0007669"/>
    <property type="project" value="UniProtKB-KW"/>
</dbReference>
<dbReference type="InterPro" id="IPR029058">
    <property type="entry name" value="AB_hydrolase_fold"/>
</dbReference>
<dbReference type="PANTHER" id="PTHR48070">
    <property type="entry name" value="ESTERASE OVCA2"/>
    <property type="match status" value="1"/>
</dbReference>
<evidence type="ECO:0000313" key="4">
    <source>
        <dbReference type="Proteomes" id="UP001174934"/>
    </source>
</evidence>
<gene>
    <name evidence="3" type="ORF">B0T17DRAFT_651377</name>
</gene>
<accession>A0AA39XP84</accession>
<dbReference type="GO" id="GO:0005634">
    <property type="term" value="C:nucleus"/>
    <property type="evidence" value="ECO:0007669"/>
    <property type="project" value="TreeGrafter"/>
</dbReference>
<evidence type="ECO:0000256" key="1">
    <source>
        <dbReference type="ARBA" id="ARBA00022801"/>
    </source>
</evidence>
<dbReference type="InterPro" id="IPR050593">
    <property type="entry name" value="LovG"/>
</dbReference>
<keyword evidence="4" id="KW-1185">Reference proteome</keyword>
<dbReference type="Gene3D" id="3.40.50.1820">
    <property type="entry name" value="alpha/beta hydrolase"/>
    <property type="match status" value="1"/>
</dbReference>
<organism evidence="3 4">
    <name type="scientific">Bombardia bombarda</name>
    <dbReference type="NCBI Taxonomy" id="252184"/>
    <lineage>
        <taxon>Eukaryota</taxon>
        <taxon>Fungi</taxon>
        <taxon>Dikarya</taxon>
        <taxon>Ascomycota</taxon>
        <taxon>Pezizomycotina</taxon>
        <taxon>Sordariomycetes</taxon>
        <taxon>Sordariomycetidae</taxon>
        <taxon>Sordariales</taxon>
        <taxon>Lasiosphaeriaceae</taxon>
        <taxon>Bombardia</taxon>
    </lineage>
</organism>
<reference evidence="3" key="1">
    <citation type="submission" date="2023-06" db="EMBL/GenBank/DDBJ databases">
        <title>Genome-scale phylogeny and comparative genomics of the fungal order Sordariales.</title>
        <authorList>
            <consortium name="Lawrence Berkeley National Laboratory"/>
            <person name="Hensen N."/>
            <person name="Bonometti L."/>
            <person name="Westerberg I."/>
            <person name="Brannstrom I.O."/>
            <person name="Guillou S."/>
            <person name="Cros-Aarteil S."/>
            <person name="Calhoun S."/>
            <person name="Haridas S."/>
            <person name="Kuo A."/>
            <person name="Mondo S."/>
            <person name="Pangilinan J."/>
            <person name="Riley R."/>
            <person name="LaButti K."/>
            <person name="Andreopoulos B."/>
            <person name="Lipzen A."/>
            <person name="Chen C."/>
            <person name="Yanf M."/>
            <person name="Daum C."/>
            <person name="Ng V."/>
            <person name="Clum A."/>
            <person name="Steindorff A."/>
            <person name="Ohm R."/>
            <person name="Martin F."/>
            <person name="Silar P."/>
            <person name="Natvig D."/>
            <person name="Lalanne C."/>
            <person name="Gautier V."/>
            <person name="Ament-velasquez S.L."/>
            <person name="Kruys A."/>
            <person name="Hutchinson M.I."/>
            <person name="Powell A.J."/>
            <person name="Barry K."/>
            <person name="Miller A.N."/>
            <person name="Grigoriev I.V."/>
            <person name="Debuchy R."/>
            <person name="Gladieux P."/>
            <person name="Thoren M.H."/>
            <person name="Johannesson H."/>
        </authorList>
    </citation>
    <scope>NUCLEOTIDE SEQUENCE</scope>
    <source>
        <strain evidence="3">SMH3391-2</strain>
    </source>
</reference>
<protein>
    <submittedName>
        <fullName evidence="3">Serine hydrolase FSH</fullName>
    </submittedName>
</protein>